<feature type="compositionally biased region" description="Basic and acidic residues" evidence="1">
    <location>
        <begin position="801"/>
        <end position="819"/>
    </location>
</feature>
<feature type="region of interest" description="Disordered" evidence="1">
    <location>
        <begin position="677"/>
        <end position="696"/>
    </location>
</feature>
<dbReference type="Proteomes" id="UP000092154">
    <property type="component" value="Unassembled WGS sequence"/>
</dbReference>
<dbReference type="AlphaFoldDB" id="A0A1B7MP18"/>
<evidence type="ECO:0000256" key="1">
    <source>
        <dbReference type="SAM" id="MobiDB-lite"/>
    </source>
</evidence>
<dbReference type="GO" id="GO:0031934">
    <property type="term" value="C:mating-type region heterochromatin"/>
    <property type="evidence" value="ECO:0007669"/>
    <property type="project" value="TreeGrafter"/>
</dbReference>
<feature type="compositionally biased region" description="Basic and acidic residues" evidence="1">
    <location>
        <begin position="193"/>
        <end position="215"/>
    </location>
</feature>
<sequence>MSVRSTHKGFGSSHVLPPNPTFLDFPRSDGNSSKWPLNTTCHVDSEGHVNFMREVPLDEPLAIKWRIEVGAVLATRLNMAPGHIYVLRGWPEGYQMFDHNKGPKDNPRHDAYLMGSTHAKRFRSVPEFIPHALWLLTDPALDRSNCSCKYCNKKPQREITASMGLLPKRGGSTPTPTRSAPPPPRLKRQPQLLKEKNPLLDRERKLPREREKDKPYVGVRRPPKIAKQPAPKQSMLRERNSDLSSAYGPEVSTRRWFREGELLWCALNPAIEGPSGPGGDDSILFWPGIVEETRMKPIPIPKDTIMDESDRPRPSTNLNSSDDEVPWTIQHVLSYKMKLLGVSHSFYVPDDQVLPYQSIVPPDELIQAIHDVPIEDLQRDPARTSAFNPYSISAEKLSFASAVASYGIALQVGANIAGYWAPTDDWEFKFVVEHPNAGIPPPQRPSSTFQSLDSVMNSTMTYNANLTTSLATPSASGGNTPNIPATLPSLAPGQTITQTRYQGLWWGAERIWTDELIRLKFSRAQVAPKGNEFIYAPARPSRKAREYAQVMSGDIEVGGAETRGVFMRLEGLYVSDSPTRGGSKVCHAVGTLYELVDEDWEEEDSLKWDGSEVVEGKGKGKANANDIASADGTPVVDGVAAGLSFMSVPSPLKPPPLANPDPAVPIGSTTTDVLSHGNIPWASSSSSAPKHSANDALSHPVLSSPFPLPEAPEGFKFRPILKPNTELIVDLTCIAGRYYPGLLKHKLLDRHVERALASGGMQLWALEGLTPGYYNAMDPTKWRAARTLMVREADREARAGLEEHWENKEKERREAKLIEDSFLPPVPPSGLDSAEGSGPDPRLSTTGTTGQESNGDAQGVQNGGTEGFEWRAFANGMLDDNAMSID</sequence>
<dbReference type="GO" id="GO:0030466">
    <property type="term" value="P:silent mating-type cassette heterochromatin formation"/>
    <property type="evidence" value="ECO:0007669"/>
    <property type="project" value="TreeGrafter"/>
</dbReference>
<evidence type="ECO:0000313" key="3">
    <source>
        <dbReference type="EMBL" id="OAX34352.1"/>
    </source>
</evidence>
<evidence type="ECO:0000259" key="2">
    <source>
        <dbReference type="Pfam" id="PF16761"/>
    </source>
</evidence>
<feature type="compositionally biased region" description="Polar residues" evidence="1">
    <location>
        <begin position="843"/>
        <end position="860"/>
    </location>
</feature>
<dbReference type="Pfam" id="PF16761">
    <property type="entry name" value="Clr2_transil"/>
    <property type="match status" value="1"/>
</dbReference>
<dbReference type="EMBL" id="KV448624">
    <property type="protein sequence ID" value="OAX34352.1"/>
    <property type="molecule type" value="Genomic_DNA"/>
</dbReference>
<gene>
    <name evidence="3" type="ORF">K503DRAFT_774651</name>
</gene>
<dbReference type="STRING" id="1314800.A0A1B7MP18"/>
<dbReference type="InterPro" id="IPR038986">
    <property type="entry name" value="Clr2"/>
</dbReference>
<proteinExistence type="predicted"/>
<dbReference type="PANTHER" id="PTHR38046:SF1">
    <property type="entry name" value="CRYPTIC LOCI REGULATOR 2"/>
    <property type="match status" value="1"/>
</dbReference>
<dbReference type="InParanoid" id="A0A1B7MP18"/>
<evidence type="ECO:0000313" key="4">
    <source>
        <dbReference type="Proteomes" id="UP000092154"/>
    </source>
</evidence>
<dbReference type="OrthoDB" id="2421327at2759"/>
<name>A0A1B7MP18_9AGAM</name>
<dbReference type="PANTHER" id="PTHR38046">
    <property type="entry name" value="CRYPTIC LOCI REGULATOR 2"/>
    <property type="match status" value="1"/>
</dbReference>
<protein>
    <recommendedName>
        <fullName evidence="2">Cryptic loci regulator 2 N-terminal domain-containing protein</fullName>
    </recommendedName>
</protein>
<feature type="region of interest" description="Disordered" evidence="1">
    <location>
        <begin position="161"/>
        <end position="247"/>
    </location>
</feature>
<organism evidence="3 4">
    <name type="scientific">Rhizopogon vinicolor AM-OR11-026</name>
    <dbReference type="NCBI Taxonomy" id="1314800"/>
    <lineage>
        <taxon>Eukaryota</taxon>
        <taxon>Fungi</taxon>
        <taxon>Dikarya</taxon>
        <taxon>Basidiomycota</taxon>
        <taxon>Agaricomycotina</taxon>
        <taxon>Agaricomycetes</taxon>
        <taxon>Agaricomycetidae</taxon>
        <taxon>Boletales</taxon>
        <taxon>Suillineae</taxon>
        <taxon>Rhizopogonaceae</taxon>
        <taxon>Rhizopogon</taxon>
    </lineage>
</organism>
<dbReference type="InterPro" id="IPR031915">
    <property type="entry name" value="Clr2_N"/>
</dbReference>
<dbReference type="GO" id="GO:0070824">
    <property type="term" value="C:SHREC complex"/>
    <property type="evidence" value="ECO:0007669"/>
    <property type="project" value="InterPro"/>
</dbReference>
<accession>A0A1B7MP18</accession>
<feature type="region of interest" description="Disordered" evidence="1">
    <location>
        <begin position="801"/>
        <end position="868"/>
    </location>
</feature>
<reference evidence="3 4" key="1">
    <citation type="submission" date="2016-06" db="EMBL/GenBank/DDBJ databases">
        <title>Comparative genomics of the ectomycorrhizal sister species Rhizopogon vinicolor and Rhizopogon vesiculosus (Basidiomycota: Boletales) reveals a divergence of the mating type B locus.</title>
        <authorList>
            <consortium name="DOE Joint Genome Institute"/>
            <person name="Mujic A.B."/>
            <person name="Kuo A."/>
            <person name="Tritt A."/>
            <person name="Lipzen A."/>
            <person name="Chen C."/>
            <person name="Johnson J."/>
            <person name="Sharma A."/>
            <person name="Barry K."/>
            <person name="Grigoriev I.V."/>
            <person name="Spatafora J.W."/>
        </authorList>
    </citation>
    <scope>NUCLEOTIDE SEQUENCE [LARGE SCALE GENOMIC DNA]</scope>
    <source>
        <strain evidence="3 4">AM-OR11-026</strain>
    </source>
</reference>
<feature type="region of interest" description="Disordered" evidence="1">
    <location>
        <begin position="300"/>
        <end position="322"/>
    </location>
</feature>
<feature type="domain" description="Cryptic loci regulator 2 N-terminal" evidence="2">
    <location>
        <begin position="85"/>
        <end position="151"/>
    </location>
</feature>
<feature type="compositionally biased region" description="Basic and acidic residues" evidence="1">
    <location>
        <begin position="304"/>
        <end position="313"/>
    </location>
</feature>
<dbReference type="GO" id="GO:0033553">
    <property type="term" value="C:rDNA heterochromatin"/>
    <property type="evidence" value="ECO:0007669"/>
    <property type="project" value="TreeGrafter"/>
</dbReference>
<keyword evidence="4" id="KW-1185">Reference proteome</keyword>